<organism evidence="5 6">
    <name type="scientific">Penicillium freii</name>
    <dbReference type="NCBI Taxonomy" id="48697"/>
    <lineage>
        <taxon>Eukaryota</taxon>
        <taxon>Fungi</taxon>
        <taxon>Dikarya</taxon>
        <taxon>Ascomycota</taxon>
        <taxon>Pezizomycotina</taxon>
        <taxon>Eurotiomycetes</taxon>
        <taxon>Eurotiomycetidae</taxon>
        <taxon>Eurotiales</taxon>
        <taxon>Aspergillaceae</taxon>
        <taxon>Penicillium</taxon>
    </lineage>
</organism>
<evidence type="ECO:0000256" key="2">
    <source>
        <dbReference type="SAM" id="MobiDB-lite"/>
    </source>
</evidence>
<dbReference type="CDD" id="cd12293">
    <property type="entry name" value="dRRM_Rrp7p"/>
    <property type="match status" value="1"/>
</dbReference>
<dbReference type="CDD" id="cd12950">
    <property type="entry name" value="RRP7_Rrp7p"/>
    <property type="match status" value="1"/>
</dbReference>
<dbReference type="PANTHER" id="PTHR13191">
    <property type="entry name" value="RIBOSOMAL RNA PROCESSING PROTEIN 7-RELATED"/>
    <property type="match status" value="1"/>
</dbReference>
<protein>
    <recommendedName>
        <fullName evidence="7">Ribosomal RNA-processing protein 7 C-terminal domain-containing protein</fullName>
    </recommendedName>
</protein>
<evidence type="ECO:0000256" key="1">
    <source>
        <dbReference type="ARBA" id="ARBA00006110"/>
    </source>
</evidence>
<reference evidence="5 6" key="1">
    <citation type="submission" date="2015-10" db="EMBL/GenBank/DDBJ databases">
        <title>Genome sequencing of Penicillium freii.</title>
        <authorList>
            <person name="Nguyen H.D."/>
            <person name="Visagie C.M."/>
            <person name="Seifert K.A."/>
        </authorList>
    </citation>
    <scope>NUCLEOTIDE SEQUENCE [LARGE SCALE GENOMIC DNA]</scope>
    <source>
        <strain evidence="5 6">DAOM 242723</strain>
    </source>
</reference>
<dbReference type="STRING" id="48697.A0A124GSA0"/>
<dbReference type="PANTHER" id="PTHR13191:SF0">
    <property type="entry name" value="RIBOSOMAL RNA-PROCESSING PROTEIN 7 HOMOLOG A-RELATED"/>
    <property type="match status" value="1"/>
</dbReference>
<dbReference type="SUPFAM" id="SSF54928">
    <property type="entry name" value="RNA-binding domain, RBD"/>
    <property type="match status" value="1"/>
</dbReference>
<dbReference type="GO" id="GO:0034456">
    <property type="term" value="C:UTP-C complex"/>
    <property type="evidence" value="ECO:0007669"/>
    <property type="project" value="TreeGrafter"/>
</dbReference>
<evidence type="ECO:0000313" key="6">
    <source>
        <dbReference type="Proteomes" id="UP000055045"/>
    </source>
</evidence>
<evidence type="ECO:0000259" key="4">
    <source>
        <dbReference type="Pfam" id="PF17799"/>
    </source>
</evidence>
<dbReference type="EMBL" id="LLXE01000064">
    <property type="protein sequence ID" value="KUM63768.1"/>
    <property type="molecule type" value="Genomic_DNA"/>
</dbReference>
<evidence type="ECO:0000259" key="3">
    <source>
        <dbReference type="Pfam" id="PF12923"/>
    </source>
</evidence>
<sequence length="333" mass="38233">MFIVDIIEALTMRFTAFTAALTPRQNSVESVQVEGYTTLPVQLPTTPLFPKPATHYLYIRPHEPRIPDPDSTRSLFIVNVPIDTTEAHLRHLFGTQLAAGRVERVQFEDVQSKKRAAATNTETNLTQSKKKRKRVTADDFERHLDDITLPSTWDRKLQKSGAHAVVIFADKPSMESSLKAATKAAKRGTTIIWGDSLPTDRIPALGLNRYVAHERMQYPDRGTLLRAVNEFMTTFTQVSEARKREDHKRLAVPDEDGFVTVSHGPKLNSVAREEEMRELVEKQKKKGEGLEDFYRFQSREKRKERQNQLLRRFDEDKKKLAEIKARKGKIRPE</sequence>
<dbReference type="AlphaFoldDB" id="A0A124GSA0"/>
<dbReference type="GO" id="GO:0003676">
    <property type="term" value="F:nucleic acid binding"/>
    <property type="evidence" value="ECO:0007669"/>
    <property type="project" value="InterPro"/>
</dbReference>
<evidence type="ECO:0000313" key="5">
    <source>
        <dbReference type="EMBL" id="KUM63768.1"/>
    </source>
</evidence>
<comment type="caution">
    <text evidence="5">The sequence shown here is derived from an EMBL/GenBank/DDBJ whole genome shotgun (WGS) entry which is preliminary data.</text>
</comment>
<dbReference type="Gene3D" id="6.10.250.1770">
    <property type="match status" value="1"/>
</dbReference>
<proteinExistence type="inferred from homology"/>
<evidence type="ECO:0008006" key="7">
    <source>
        <dbReference type="Google" id="ProtNLM"/>
    </source>
</evidence>
<feature type="region of interest" description="Disordered" evidence="2">
    <location>
        <begin position="113"/>
        <end position="134"/>
    </location>
</feature>
<dbReference type="Pfam" id="PF12923">
    <property type="entry name" value="RRP7"/>
    <property type="match status" value="1"/>
</dbReference>
<dbReference type="InterPro" id="IPR035979">
    <property type="entry name" value="RBD_domain_sf"/>
</dbReference>
<dbReference type="InterPro" id="IPR024326">
    <property type="entry name" value="RRP7_C"/>
</dbReference>
<accession>A0A124GSA0</accession>
<dbReference type="Pfam" id="PF17799">
    <property type="entry name" value="RRM_Rrp7"/>
    <property type="match status" value="1"/>
</dbReference>
<comment type="similarity">
    <text evidence="1">Belongs to the RRP7 family.</text>
</comment>
<dbReference type="GO" id="GO:0032545">
    <property type="term" value="C:CURI complex"/>
    <property type="evidence" value="ECO:0007669"/>
    <property type="project" value="TreeGrafter"/>
</dbReference>
<dbReference type="InterPro" id="IPR040446">
    <property type="entry name" value="RRP7"/>
</dbReference>
<feature type="domain" description="Rrp7 RRM-like N-terminal" evidence="4">
    <location>
        <begin position="33"/>
        <end position="210"/>
    </location>
</feature>
<keyword evidence="6" id="KW-1185">Reference proteome</keyword>
<dbReference type="GO" id="GO:0000028">
    <property type="term" value="P:ribosomal small subunit assembly"/>
    <property type="evidence" value="ECO:0007669"/>
    <property type="project" value="TreeGrafter"/>
</dbReference>
<dbReference type="GO" id="GO:0006364">
    <property type="term" value="P:rRNA processing"/>
    <property type="evidence" value="ECO:0007669"/>
    <property type="project" value="TreeGrafter"/>
</dbReference>
<name>A0A124GSA0_PENFR</name>
<gene>
    <name evidence="5" type="ORF">ACN42_g3336</name>
</gene>
<feature type="domain" description="Ribosomal RNA-processing protein 7 C-terminal" evidence="3">
    <location>
        <begin position="217"/>
        <end position="332"/>
    </location>
</feature>
<feature type="compositionally biased region" description="Polar residues" evidence="2">
    <location>
        <begin position="118"/>
        <end position="127"/>
    </location>
</feature>
<dbReference type="Proteomes" id="UP000055045">
    <property type="component" value="Unassembled WGS sequence"/>
</dbReference>
<dbReference type="InterPro" id="IPR040447">
    <property type="entry name" value="RRM_Rrp7"/>
</dbReference>